<dbReference type="Gene3D" id="3.40.50.720">
    <property type="entry name" value="NAD(P)-binding Rossmann-like Domain"/>
    <property type="match status" value="1"/>
</dbReference>
<evidence type="ECO:0000313" key="2">
    <source>
        <dbReference type="EMBL" id="SVD79791.1"/>
    </source>
</evidence>
<proteinExistence type="predicted"/>
<gene>
    <name evidence="2" type="ORF">METZ01_LOCUS432645</name>
</gene>
<dbReference type="AlphaFoldDB" id="A0A382YAB8"/>
<dbReference type="InterPro" id="IPR001509">
    <property type="entry name" value="Epimerase_deHydtase"/>
</dbReference>
<dbReference type="EMBL" id="UINC01173922">
    <property type="protein sequence ID" value="SVD79791.1"/>
    <property type="molecule type" value="Genomic_DNA"/>
</dbReference>
<protein>
    <recommendedName>
        <fullName evidence="1">NAD-dependent epimerase/dehydratase domain-containing protein</fullName>
    </recommendedName>
</protein>
<evidence type="ECO:0000259" key="1">
    <source>
        <dbReference type="Pfam" id="PF01370"/>
    </source>
</evidence>
<dbReference type="SUPFAM" id="SSF51735">
    <property type="entry name" value="NAD(P)-binding Rossmann-fold domains"/>
    <property type="match status" value="1"/>
</dbReference>
<accession>A0A382YAB8</accession>
<organism evidence="2">
    <name type="scientific">marine metagenome</name>
    <dbReference type="NCBI Taxonomy" id="408172"/>
    <lineage>
        <taxon>unclassified sequences</taxon>
        <taxon>metagenomes</taxon>
        <taxon>ecological metagenomes</taxon>
    </lineage>
</organism>
<name>A0A382YAB8_9ZZZZ</name>
<dbReference type="Pfam" id="PF01370">
    <property type="entry name" value="Epimerase"/>
    <property type="match status" value="1"/>
</dbReference>
<feature type="non-terminal residue" evidence="2">
    <location>
        <position position="82"/>
    </location>
</feature>
<sequence length="82" mass="9128">MERKPMQVGVTGSSGFLGSHLTNALHQLTDFEVTTLKRNSSKKFPEINELKSFIKNLDLIYHIAGVNRGTNEEILKGNIQAT</sequence>
<dbReference type="InterPro" id="IPR036291">
    <property type="entry name" value="NAD(P)-bd_dom_sf"/>
</dbReference>
<reference evidence="2" key="1">
    <citation type="submission" date="2018-05" db="EMBL/GenBank/DDBJ databases">
        <authorList>
            <person name="Lanie J.A."/>
            <person name="Ng W.-L."/>
            <person name="Kazmierczak K.M."/>
            <person name="Andrzejewski T.M."/>
            <person name="Davidsen T.M."/>
            <person name="Wayne K.J."/>
            <person name="Tettelin H."/>
            <person name="Glass J.I."/>
            <person name="Rusch D."/>
            <person name="Podicherti R."/>
            <person name="Tsui H.-C.T."/>
            <person name="Winkler M.E."/>
        </authorList>
    </citation>
    <scope>NUCLEOTIDE SEQUENCE</scope>
</reference>
<feature type="domain" description="NAD-dependent epimerase/dehydratase" evidence="1">
    <location>
        <begin position="10"/>
        <end position="70"/>
    </location>
</feature>